<comment type="caution">
    <text evidence="1">The sequence shown here is derived from an EMBL/GenBank/DDBJ whole genome shotgun (WGS) entry which is preliminary data.</text>
</comment>
<protein>
    <submittedName>
        <fullName evidence="1">Uncharacterized protein</fullName>
    </submittedName>
</protein>
<dbReference type="Proteomes" id="UP001605036">
    <property type="component" value="Unassembled WGS sequence"/>
</dbReference>
<dbReference type="EMBL" id="JBHFFA010000008">
    <property type="protein sequence ID" value="KAL2610311.1"/>
    <property type="molecule type" value="Genomic_DNA"/>
</dbReference>
<evidence type="ECO:0000313" key="2">
    <source>
        <dbReference type="Proteomes" id="UP001605036"/>
    </source>
</evidence>
<keyword evidence="2" id="KW-1185">Reference proteome</keyword>
<organism evidence="1 2">
    <name type="scientific">Riccia fluitans</name>
    <dbReference type="NCBI Taxonomy" id="41844"/>
    <lineage>
        <taxon>Eukaryota</taxon>
        <taxon>Viridiplantae</taxon>
        <taxon>Streptophyta</taxon>
        <taxon>Embryophyta</taxon>
        <taxon>Marchantiophyta</taxon>
        <taxon>Marchantiopsida</taxon>
        <taxon>Marchantiidae</taxon>
        <taxon>Marchantiales</taxon>
        <taxon>Ricciaceae</taxon>
        <taxon>Riccia</taxon>
    </lineage>
</organism>
<proteinExistence type="predicted"/>
<evidence type="ECO:0000313" key="1">
    <source>
        <dbReference type="EMBL" id="KAL2610311.1"/>
    </source>
</evidence>
<dbReference type="AlphaFoldDB" id="A0ABD1XMZ5"/>
<gene>
    <name evidence="1" type="ORF">R1flu_028884</name>
</gene>
<reference evidence="1 2" key="1">
    <citation type="submission" date="2024-09" db="EMBL/GenBank/DDBJ databases">
        <title>Chromosome-scale assembly of Riccia fluitans.</title>
        <authorList>
            <person name="Paukszto L."/>
            <person name="Sawicki J."/>
            <person name="Karawczyk K."/>
            <person name="Piernik-Szablinska J."/>
            <person name="Szczecinska M."/>
            <person name="Mazdziarz M."/>
        </authorList>
    </citation>
    <scope>NUCLEOTIDE SEQUENCE [LARGE SCALE GENOMIC DNA]</scope>
    <source>
        <strain evidence="1">Rf_01</strain>
        <tissue evidence="1">Aerial parts of the thallus</tissue>
    </source>
</reference>
<name>A0ABD1XMZ5_9MARC</name>
<sequence length="393" mass="44813">MLSWLEIARGGDEMVIGKIRIDVYLRLRQVLLWCVASSSSCLNVEELKRQAEEVIDSYLPSGRKVVRFIKNYVDGVPLELDGFLKSPKKVDVCVLQQACFLRNLEKDFLHLLDLHLLHPVILVKILCPLKVFSSQCILTALADDVCILNGVHIEKSGTLSWLLGRGFNRCSDETAVENLGLEKGDAVALTPMIISNEVDCTYRWDFILDHSMSQDYEPDLDHGWEYNYEVGFVKGEERWTSLGFPPHGIEVSNKSLYSVQAREFSRYTTTRLQDARIKIRFSLHTLLAKGSVCSSEDHSKTIRSWNNLPEGIYYPYIRFHPLDDRDRELPAPKKAKVIHSADDRVVKLPPSKNAQVIQSIITRPDIHSKIGIWSQPITKVHVNLVKGFDAKWI</sequence>
<accession>A0ABD1XMZ5</accession>